<keyword evidence="4" id="KW-1185">Reference proteome</keyword>
<comment type="similarity">
    <text evidence="1">Belongs to the terpene cyclase/mutase family.</text>
</comment>
<dbReference type="GO" id="GO:0016104">
    <property type="term" value="P:triterpenoid biosynthetic process"/>
    <property type="evidence" value="ECO:0007669"/>
    <property type="project" value="InterPro"/>
</dbReference>
<dbReference type="GO" id="GO:0005811">
    <property type="term" value="C:lipid droplet"/>
    <property type="evidence" value="ECO:0007669"/>
    <property type="project" value="InterPro"/>
</dbReference>
<proteinExistence type="inferred from homology"/>
<reference evidence="3 4" key="1">
    <citation type="journal article" date="2021" name="Nat. Plants">
        <title>The Taxus genome provides insights into paclitaxel biosynthesis.</title>
        <authorList>
            <person name="Xiong X."/>
            <person name="Gou J."/>
            <person name="Liao Q."/>
            <person name="Li Y."/>
            <person name="Zhou Q."/>
            <person name="Bi G."/>
            <person name="Li C."/>
            <person name="Du R."/>
            <person name="Wang X."/>
            <person name="Sun T."/>
            <person name="Guo L."/>
            <person name="Liang H."/>
            <person name="Lu P."/>
            <person name="Wu Y."/>
            <person name="Zhang Z."/>
            <person name="Ro D.K."/>
            <person name="Shang Y."/>
            <person name="Huang S."/>
            <person name="Yan J."/>
        </authorList>
    </citation>
    <scope>NUCLEOTIDE SEQUENCE [LARGE SCALE GENOMIC DNA]</scope>
    <source>
        <strain evidence="3">Ta-2019</strain>
    </source>
</reference>
<dbReference type="PANTHER" id="PTHR11764:SF20">
    <property type="entry name" value="LANOSTEROL SYNTHASE"/>
    <property type="match status" value="1"/>
</dbReference>
<dbReference type="GO" id="GO:0031559">
    <property type="term" value="F:oxidosqualene cyclase activity"/>
    <property type="evidence" value="ECO:0007669"/>
    <property type="project" value="UniProtKB-ARBA"/>
</dbReference>
<evidence type="ECO:0000313" key="4">
    <source>
        <dbReference type="Proteomes" id="UP000824469"/>
    </source>
</evidence>
<dbReference type="Proteomes" id="UP000824469">
    <property type="component" value="Unassembled WGS sequence"/>
</dbReference>
<dbReference type="AlphaFoldDB" id="A0AA38FV61"/>
<feature type="non-terminal residue" evidence="3">
    <location>
        <position position="1"/>
    </location>
</feature>
<keyword evidence="2" id="KW-1133">Transmembrane helix</keyword>
<protein>
    <submittedName>
        <fullName evidence="3">Uncharacterized protein</fullName>
    </submittedName>
</protein>
<dbReference type="Gene3D" id="1.50.10.20">
    <property type="match status" value="1"/>
</dbReference>
<gene>
    <name evidence="3" type="ORF">KI387_025979</name>
</gene>
<dbReference type="EMBL" id="JAHRHJ020000006">
    <property type="protein sequence ID" value="KAH9310944.1"/>
    <property type="molecule type" value="Genomic_DNA"/>
</dbReference>
<evidence type="ECO:0000256" key="1">
    <source>
        <dbReference type="ARBA" id="ARBA00009755"/>
    </source>
</evidence>
<evidence type="ECO:0000313" key="3">
    <source>
        <dbReference type="EMBL" id="KAH9310944.1"/>
    </source>
</evidence>
<dbReference type="InterPro" id="IPR018333">
    <property type="entry name" value="Squalene_cyclase"/>
</dbReference>
<evidence type="ECO:0000256" key="2">
    <source>
        <dbReference type="SAM" id="Phobius"/>
    </source>
</evidence>
<organism evidence="3 4">
    <name type="scientific">Taxus chinensis</name>
    <name type="common">Chinese yew</name>
    <name type="synonym">Taxus wallichiana var. chinensis</name>
    <dbReference type="NCBI Taxonomy" id="29808"/>
    <lineage>
        <taxon>Eukaryota</taxon>
        <taxon>Viridiplantae</taxon>
        <taxon>Streptophyta</taxon>
        <taxon>Embryophyta</taxon>
        <taxon>Tracheophyta</taxon>
        <taxon>Spermatophyta</taxon>
        <taxon>Pinopsida</taxon>
        <taxon>Pinidae</taxon>
        <taxon>Conifers II</taxon>
        <taxon>Cupressales</taxon>
        <taxon>Taxaceae</taxon>
        <taxon>Taxus</taxon>
    </lineage>
</organism>
<dbReference type="SUPFAM" id="SSF48239">
    <property type="entry name" value="Terpenoid cyclases/Protein prenyltransferases"/>
    <property type="match status" value="1"/>
</dbReference>
<feature type="transmembrane region" description="Helical" evidence="2">
    <location>
        <begin position="58"/>
        <end position="76"/>
    </location>
</feature>
<comment type="caution">
    <text evidence="3">The sequence shown here is derived from an EMBL/GenBank/DDBJ whole genome shotgun (WGS) entry which is preliminary data.</text>
</comment>
<dbReference type="InterPro" id="IPR008930">
    <property type="entry name" value="Terpenoid_cyclase/PrenylTrfase"/>
</dbReference>
<name>A0AA38FV61_TAXCH</name>
<dbReference type="PANTHER" id="PTHR11764">
    <property type="entry name" value="TERPENE CYCLASE/MUTASE FAMILY MEMBER"/>
    <property type="match status" value="1"/>
</dbReference>
<feature type="transmembrane region" description="Helical" evidence="2">
    <location>
        <begin position="91"/>
        <end position="112"/>
    </location>
</feature>
<keyword evidence="2" id="KW-0812">Transmembrane</keyword>
<keyword evidence="2" id="KW-0472">Membrane</keyword>
<accession>A0AA38FV61</accession>
<sequence>HSTMFGTVLNYVTLRLLGQGSDGGDKEAMEKGRVWILGHGSATAIPSKGIALNPITSLYYVAPCCLVFLTVPWLFVEFPLLKDNSTFHLDYVVFGTNSVCAFSLNLAVFLLIGKTSALTMNVDNSALKQRIAALAQDKIFIFRMHTVKH</sequence>